<dbReference type="PROSITE" id="PS50104">
    <property type="entry name" value="TIR"/>
    <property type="match status" value="1"/>
</dbReference>
<feature type="region of interest" description="Disordered" evidence="5">
    <location>
        <begin position="36"/>
        <end position="75"/>
    </location>
</feature>
<keyword evidence="8" id="KW-1185">Reference proteome</keyword>
<keyword evidence="6" id="KW-0812">Transmembrane</keyword>
<feature type="domain" description="TIR" evidence="7">
    <location>
        <begin position="81"/>
        <end position="254"/>
    </location>
</feature>
<dbReference type="RefSeq" id="XP_048133027.1">
    <property type="nucleotide sequence ID" value="XM_048277070.1"/>
</dbReference>
<dbReference type="Proteomes" id="UP000827889">
    <property type="component" value="Chromosome 4"/>
</dbReference>
<dbReference type="GeneID" id="115743440"/>
<dbReference type="PANTHER" id="PTHR32009">
    <property type="entry name" value="TMV RESISTANCE PROTEIN N-LIKE"/>
    <property type="match status" value="1"/>
</dbReference>
<evidence type="ECO:0000313" key="8">
    <source>
        <dbReference type="Proteomes" id="UP000827889"/>
    </source>
</evidence>
<keyword evidence="3" id="KW-0520">NAD</keyword>
<dbReference type="SUPFAM" id="SSF52200">
    <property type="entry name" value="Toll/Interleukin receptor TIR domain"/>
    <property type="match status" value="1"/>
</dbReference>
<dbReference type="PANTHER" id="PTHR32009:SF39">
    <property type="entry name" value="TIR DOMAIN-CONTAINING PROTEIN"/>
    <property type="match status" value="1"/>
</dbReference>
<comment type="catalytic activity">
    <reaction evidence="4">
        <text>NAD(+) + H2O = ADP-D-ribose + nicotinamide + H(+)</text>
        <dbReference type="Rhea" id="RHEA:16301"/>
        <dbReference type="ChEBI" id="CHEBI:15377"/>
        <dbReference type="ChEBI" id="CHEBI:15378"/>
        <dbReference type="ChEBI" id="CHEBI:17154"/>
        <dbReference type="ChEBI" id="CHEBI:57540"/>
        <dbReference type="ChEBI" id="CHEBI:57967"/>
        <dbReference type="EC" id="3.2.2.6"/>
    </reaction>
    <physiologicalReaction direction="left-to-right" evidence="4">
        <dbReference type="Rhea" id="RHEA:16302"/>
    </physiologicalReaction>
</comment>
<evidence type="ECO:0000256" key="3">
    <source>
        <dbReference type="ARBA" id="ARBA00023027"/>
    </source>
</evidence>
<evidence type="ECO:0000259" key="7">
    <source>
        <dbReference type="PROSITE" id="PS50104"/>
    </source>
</evidence>
<keyword evidence="6" id="KW-0472">Membrane</keyword>
<dbReference type="InterPro" id="IPR000157">
    <property type="entry name" value="TIR_dom"/>
</dbReference>
<evidence type="ECO:0000256" key="4">
    <source>
        <dbReference type="ARBA" id="ARBA00047304"/>
    </source>
</evidence>
<sequence length="275" mass="30445">MHRLIFGHSFTEFMAPILLLGIAFYFLNKKKASVHENPEDADTSGSGSVTAPTGTNSGGSGSSPTDTTNGSSSSSIATTGNGYDIFLSFRGRDTQNGFASHLYNRLRFAQIPPFRDDVELHQGEKIGPDLLVAIKNSKIMIPILSENYGTSSWCLDELAQVMECKKNNPETIALPIFYKVAPADVRRQIGKFGEAFRDRNTRLRERNFDPTILKKWEDALKEVGDLRGREVNGSEAAVIDSVVEQVLLELKKKFELVIPENLIGTNSHVKKVDRP</sequence>
<reference evidence="9" key="1">
    <citation type="submission" date="2025-08" db="UniProtKB">
        <authorList>
            <consortium name="RefSeq"/>
        </authorList>
    </citation>
    <scope>IDENTIFICATION</scope>
    <source>
        <tissue evidence="9">Leaf</tissue>
    </source>
</reference>
<accession>A0ABM3H8V4</accession>
<organism evidence="8 9">
    <name type="scientific">Rhodamnia argentea</name>
    <dbReference type="NCBI Taxonomy" id="178133"/>
    <lineage>
        <taxon>Eukaryota</taxon>
        <taxon>Viridiplantae</taxon>
        <taxon>Streptophyta</taxon>
        <taxon>Embryophyta</taxon>
        <taxon>Tracheophyta</taxon>
        <taxon>Spermatophyta</taxon>
        <taxon>Magnoliopsida</taxon>
        <taxon>eudicotyledons</taxon>
        <taxon>Gunneridae</taxon>
        <taxon>Pentapetalae</taxon>
        <taxon>rosids</taxon>
        <taxon>malvids</taxon>
        <taxon>Myrtales</taxon>
        <taxon>Myrtaceae</taxon>
        <taxon>Myrtoideae</taxon>
        <taxon>Myrteae</taxon>
        <taxon>Australasian group</taxon>
        <taxon>Rhodamnia</taxon>
    </lineage>
</organism>
<dbReference type="InterPro" id="IPR035897">
    <property type="entry name" value="Toll_tir_struct_dom_sf"/>
</dbReference>
<feature type="compositionally biased region" description="Polar residues" evidence="5">
    <location>
        <begin position="43"/>
        <end position="52"/>
    </location>
</feature>
<protein>
    <recommendedName>
        <fullName evidence="1">ADP-ribosyl cyclase/cyclic ADP-ribose hydrolase</fullName>
        <ecNumber evidence="1">3.2.2.6</ecNumber>
    </recommendedName>
</protein>
<gene>
    <name evidence="9" type="primary">LOC115743440</name>
</gene>
<dbReference type="Pfam" id="PF01582">
    <property type="entry name" value="TIR"/>
    <property type="match status" value="1"/>
</dbReference>
<dbReference type="Gene3D" id="3.40.50.10140">
    <property type="entry name" value="Toll/interleukin-1 receptor homology (TIR) domain"/>
    <property type="match status" value="1"/>
</dbReference>
<keyword evidence="2" id="KW-0378">Hydrolase</keyword>
<evidence type="ECO:0000256" key="1">
    <source>
        <dbReference type="ARBA" id="ARBA00011982"/>
    </source>
</evidence>
<evidence type="ECO:0000256" key="2">
    <source>
        <dbReference type="ARBA" id="ARBA00022801"/>
    </source>
</evidence>
<feature type="transmembrane region" description="Helical" evidence="6">
    <location>
        <begin position="6"/>
        <end position="27"/>
    </location>
</feature>
<evidence type="ECO:0000256" key="5">
    <source>
        <dbReference type="SAM" id="MobiDB-lite"/>
    </source>
</evidence>
<name>A0ABM3H8V4_9MYRT</name>
<dbReference type="EC" id="3.2.2.6" evidence="1"/>
<evidence type="ECO:0000256" key="6">
    <source>
        <dbReference type="SAM" id="Phobius"/>
    </source>
</evidence>
<feature type="compositionally biased region" description="Low complexity" evidence="5">
    <location>
        <begin position="62"/>
        <end position="75"/>
    </location>
</feature>
<keyword evidence="6" id="KW-1133">Transmembrane helix</keyword>
<proteinExistence type="predicted"/>
<dbReference type="SMART" id="SM00255">
    <property type="entry name" value="TIR"/>
    <property type="match status" value="1"/>
</dbReference>
<evidence type="ECO:0000313" key="9">
    <source>
        <dbReference type="RefSeq" id="XP_048133027.1"/>
    </source>
</evidence>